<evidence type="ECO:0000313" key="2">
    <source>
        <dbReference type="EnsemblPlants" id="OGLUM02G17600.1"/>
    </source>
</evidence>
<name>A0A0D9YSJ0_9ORYZ</name>
<dbReference type="AlphaFoldDB" id="A0A0D9YSJ0"/>
<reference evidence="2" key="2">
    <citation type="submission" date="2018-05" db="EMBL/GenBank/DDBJ databases">
        <title>OgluRS3 (Oryza glumaepatula Reference Sequence Version 3).</title>
        <authorList>
            <person name="Zhang J."/>
            <person name="Kudrna D."/>
            <person name="Lee S."/>
            <person name="Talag J."/>
            <person name="Welchert J."/>
            <person name="Wing R.A."/>
        </authorList>
    </citation>
    <scope>NUCLEOTIDE SEQUENCE [LARGE SCALE GENOMIC DNA]</scope>
</reference>
<feature type="region of interest" description="Disordered" evidence="1">
    <location>
        <begin position="1"/>
        <end position="21"/>
    </location>
</feature>
<dbReference type="HOGENOM" id="CLU_2310464_0_0_1"/>
<dbReference type="Gramene" id="OGLUM02G17600.1">
    <property type="protein sequence ID" value="OGLUM02G17600.1"/>
    <property type="gene ID" value="OGLUM02G17600"/>
</dbReference>
<accession>A0A0D9YSJ0</accession>
<reference evidence="2" key="1">
    <citation type="submission" date="2015-04" db="UniProtKB">
        <authorList>
            <consortium name="EnsemblPlants"/>
        </authorList>
    </citation>
    <scope>IDENTIFICATION</scope>
</reference>
<evidence type="ECO:0000313" key="3">
    <source>
        <dbReference type="Proteomes" id="UP000026961"/>
    </source>
</evidence>
<keyword evidence="3" id="KW-1185">Reference proteome</keyword>
<dbReference type="Proteomes" id="UP000026961">
    <property type="component" value="Chromosome 2"/>
</dbReference>
<proteinExistence type="predicted"/>
<organism evidence="2">
    <name type="scientific">Oryza glumipatula</name>
    <dbReference type="NCBI Taxonomy" id="40148"/>
    <lineage>
        <taxon>Eukaryota</taxon>
        <taxon>Viridiplantae</taxon>
        <taxon>Streptophyta</taxon>
        <taxon>Embryophyta</taxon>
        <taxon>Tracheophyta</taxon>
        <taxon>Spermatophyta</taxon>
        <taxon>Magnoliopsida</taxon>
        <taxon>Liliopsida</taxon>
        <taxon>Poales</taxon>
        <taxon>Poaceae</taxon>
        <taxon>BOP clade</taxon>
        <taxon>Oryzoideae</taxon>
        <taxon>Oryzeae</taxon>
        <taxon>Oryzinae</taxon>
        <taxon>Oryza</taxon>
    </lineage>
</organism>
<sequence>MTRPLPSTPLGSPPLPSLPLQIQRRGGMGAAVAAAGAGGGDDGGPWLLPSLSPPRWAANREHGHHRLTAASMHSESEVARMSLDLPLLKILKWDTLWNLM</sequence>
<evidence type="ECO:0000256" key="1">
    <source>
        <dbReference type="SAM" id="MobiDB-lite"/>
    </source>
</evidence>
<feature type="compositionally biased region" description="Low complexity" evidence="1">
    <location>
        <begin position="1"/>
        <end position="10"/>
    </location>
</feature>
<protein>
    <submittedName>
        <fullName evidence="2">Uncharacterized protein</fullName>
    </submittedName>
</protein>
<dbReference type="EnsemblPlants" id="OGLUM02G17600.1">
    <property type="protein sequence ID" value="OGLUM02G17600.1"/>
    <property type="gene ID" value="OGLUM02G17600"/>
</dbReference>